<name>A0A218KBW5_9CAUD</name>
<organism evidence="2 3">
    <name type="scientific">Bacillus phage PBC2</name>
    <dbReference type="NCBI Taxonomy" id="1675029"/>
    <lineage>
        <taxon>Viruses</taxon>
        <taxon>Duplodnaviria</taxon>
        <taxon>Heunggongvirae</taxon>
        <taxon>Uroviricota</taxon>
        <taxon>Caudoviricetes</taxon>
        <taxon>Andregratiavirinae</taxon>
        <taxon>Haetaevirus</taxon>
        <taxon>Haetaevirus PBC2</taxon>
    </lineage>
</organism>
<keyword evidence="1" id="KW-0472">Membrane</keyword>
<keyword evidence="3" id="KW-1185">Reference proteome</keyword>
<gene>
    <name evidence="2" type="ORF">PBC2_068</name>
</gene>
<keyword evidence="1" id="KW-0812">Transmembrane</keyword>
<protein>
    <submittedName>
        <fullName evidence="2">Uncharacterized protein</fullName>
    </submittedName>
</protein>
<sequence length="78" mass="8817">MKNYLKVFAEAYWYMLMMGVASLTIYFATGTEALEPSWSMLFSPIPVGALVAFLHLKFGMFTEVFGKGYLESVDKSEN</sequence>
<evidence type="ECO:0000256" key="1">
    <source>
        <dbReference type="SAM" id="Phobius"/>
    </source>
</evidence>
<evidence type="ECO:0000313" key="2">
    <source>
        <dbReference type="EMBL" id="AKQ08383.1"/>
    </source>
</evidence>
<accession>A0A218KBW5</accession>
<dbReference type="EMBL" id="KT070867">
    <property type="protein sequence ID" value="AKQ08383.1"/>
    <property type="molecule type" value="Genomic_DNA"/>
</dbReference>
<proteinExistence type="predicted"/>
<dbReference type="Proteomes" id="UP000223102">
    <property type="component" value="Segment"/>
</dbReference>
<feature type="transmembrane region" description="Helical" evidence="1">
    <location>
        <begin position="12"/>
        <end position="29"/>
    </location>
</feature>
<keyword evidence="1" id="KW-1133">Transmembrane helix</keyword>
<reference evidence="2 3" key="1">
    <citation type="submission" date="2015-06" db="EMBL/GenBank/DDBJ databases">
        <title>Complete genome sequence of Bacillus cereus phage PBC2.</title>
        <authorList>
            <person name="Kong M."/>
            <person name="Ryu S."/>
        </authorList>
    </citation>
    <scope>NUCLEOTIDE SEQUENCE [LARGE SCALE GENOMIC DNA]</scope>
</reference>
<evidence type="ECO:0000313" key="3">
    <source>
        <dbReference type="Proteomes" id="UP000223102"/>
    </source>
</evidence>
<feature type="transmembrane region" description="Helical" evidence="1">
    <location>
        <begin position="41"/>
        <end position="58"/>
    </location>
</feature>